<dbReference type="InterPro" id="IPR040976">
    <property type="entry name" value="Pkinase_fungal"/>
</dbReference>
<keyword evidence="4" id="KW-1185">Reference proteome</keyword>
<evidence type="ECO:0000259" key="2">
    <source>
        <dbReference type="Pfam" id="PF17667"/>
    </source>
</evidence>
<organism evidence="3 4">
    <name type="scientific">Dichomitus squalens</name>
    <dbReference type="NCBI Taxonomy" id="114155"/>
    <lineage>
        <taxon>Eukaryota</taxon>
        <taxon>Fungi</taxon>
        <taxon>Dikarya</taxon>
        <taxon>Basidiomycota</taxon>
        <taxon>Agaricomycotina</taxon>
        <taxon>Agaricomycetes</taxon>
        <taxon>Polyporales</taxon>
        <taxon>Polyporaceae</taxon>
        <taxon>Dichomitus</taxon>
    </lineage>
</organism>
<evidence type="ECO:0000313" key="4">
    <source>
        <dbReference type="Proteomes" id="UP000292082"/>
    </source>
</evidence>
<dbReference type="Proteomes" id="UP000292082">
    <property type="component" value="Unassembled WGS sequence"/>
</dbReference>
<accession>A0A4Q9PAX8</accession>
<evidence type="ECO:0000256" key="1">
    <source>
        <dbReference type="SAM" id="MobiDB-lite"/>
    </source>
</evidence>
<sequence>MKHKKSADDGELPAHAPTGLPDDFNADEDIGIGDSYSLRGLIHYRCIIEQVEKMLGGAGSGHELLSRIADCVQAHQQANEKSESFDRNVSVDNELSYPKLDVTEGDSVGRLTDQGLSVNLEGTCRSLQREQPEIGQFSSYAIAISRYIYFNGRSKLAVVADDLESFWYILLYHAILRIRSNCSGWAIWIQFFQSHLAILEREHAVRFGVLEIRGVGKLSFKDATINGVIYDLLGLFPAHYKVVEYDRRRKLHPSDKNPPPTGAELALAENVKDHEMFLEILEKALISLR</sequence>
<evidence type="ECO:0000313" key="3">
    <source>
        <dbReference type="EMBL" id="TBU51849.1"/>
    </source>
</evidence>
<dbReference type="AlphaFoldDB" id="A0A4Q9PAX8"/>
<proteinExistence type="predicted"/>
<dbReference type="Pfam" id="PF17667">
    <property type="entry name" value="Pkinase_fungal"/>
    <property type="match status" value="1"/>
</dbReference>
<name>A0A4Q9PAX8_9APHY</name>
<protein>
    <recommendedName>
        <fullName evidence="2">Fungal-type protein kinase domain-containing protein</fullName>
    </recommendedName>
</protein>
<feature type="region of interest" description="Disordered" evidence="1">
    <location>
        <begin position="1"/>
        <end position="25"/>
    </location>
</feature>
<reference evidence="3 4" key="1">
    <citation type="submission" date="2019-01" db="EMBL/GenBank/DDBJ databases">
        <title>Draft genome sequences of three monokaryotic isolates of the white-rot basidiomycete fungus Dichomitus squalens.</title>
        <authorList>
            <consortium name="DOE Joint Genome Institute"/>
            <person name="Lopez S.C."/>
            <person name="Andreopoulos B."/>
            <person name="Pangilinan J."/>
            <person name="Lipzen A."/>
            <person name="Riley R."/>
            <person name="Ahrendt S."/>
            <person name="Ng V."/>
            <person name="Barry K."/>
            <person name="Daum C."/>
            <person name="Grigoriev I.V."/>
            <person name="Hilden K.S."/>
            <person name="Makela M.R."/>
            <person name="de Vries R.P."/>
        </authorList>
    </citation>
    <scope>NUCLEOTIDE SEQUENCE [LARGE SCALE GENOMIC DNA]</scope>
    <source>
        <strain evidence="3 4">CBS 464.89</strain>
    </source>
</reference>
<gene>
    <name evidence="3" type="ORF">BD310DRAFT_833471</name>
</gene>
<feature type="domain" description="Fungal-type protein kinase" evidence="2">
    <location>
        <begin position="38"/>
        <end position="172"/>
    </location>
</feature>
<dbReference type="EMBL" id="ML145281">
    <property type="protein sequence ID" value="TBU51849.1"/>
    <property type="molecule type" value="Genomic_DNA"/>
</dbReference>